<dbReference type="RefSeq" id="WP_184709924.1">
    <property type="nucleotide sequence ID" value="NZ_JACHKZ010000021.1"/>
</dbReference>
<organism evidence="1 2">
    <name type="scientific">Comamonas odontotermitis</name>
    <dbReference type="NCBI Taxonomy" id="379895"/>
    <lineage>
        <taxon>Bacteria</taxon>
        <taxon>Pseudomonadati</taxon>
        <taxon>Pseudomonadota</taxon>
        <taxon>Betaproteobacteria</taxon>
        <taxon>Burkholderiales</taxon>
        <taxon>Comamonadaceae</taxon>
        <taxon>Comamonas</taxon>
    </lineage>
</organism>
<sequence length="79" mass="8698">MKTHSQECPENEQMHDLMGLTWFRQREEAEIYDSGKRSPAARRNQATTVNANAITTAKNAIAKAMASSKKSVALDAAFA</sequence>
<keyword evidence="1" id="KW-0804">Transcription</keyword>
<gene>
    <name evidence="1" type="ORF">HNP33_003065</name>
</gene>
<evidence type="ECO:0000313" key="2">
    <source>
        <dbReference type="Proteomes" id="UP000562492"/>
    </source>
</evidence>
<dbReference type="EMBL" id="JACHKZ010000021">
    <property type="protein sequence ID" value="MBB6578960.1"/>
    <property type="molecule type" value="Genomic_DNA"/>
</dbReference>
<comment type="caution">
    <text evidence="1">The sequence shown here is derived from an EMBL/GenBank/DDBJ whole genome shotgun (WGS) entry which is preliminary data.</text>
</comment>
<keyword evidence="1" id="KW-0240">DNA-directed RNA polymerase</keyword>
<proteinExistence type="predicted"/>
<reference evidence="1 2" key="1">
    <citation type="submission" date="2020-08" db="EMBL/GenBank/DDBJ databases">
        <title>Functional genomics of gut bacteria from endangered species of beetles.</title>
        <authorList>
            <person name="Carlos-Shanley C."/>
        </authorList>
    </citation>
    <scope>NUCLEOTIDE SEQUENCE [LARGE SCALE GENOMIC DNA]</scope>
    <source>
        <strain evidence="1 2">S00124</strain>
    </source>
</reference>
<name>A0ABR6RIG4_9BURK</name>
<protein>
    <submittedName>
        <fullName evidence="1">DNA-directed RNA polymerase beta' subunit</fullName>
    </submittedName>
</protein>
<dbReference type="GO" id="GO:0000428">
    <property type="term" value="C:DNA-directed RNA polymerase complex"/>
    <property type="evidence" value="ECO:0007669"/>
    <property type="project" value="UniProtKB-KW"/>
</dbReference>
<keyword evidence="2" id="KW-1185">Reference proteome</keyword>
<evidence type="ECO:0000313" key="1">
    <source>
        <dbReference type="EMBL" id="MBB6578960.1"/>
    </source>
</evidence>
<dbReference type="Proteomes" id="UP000562492">
    <property type="component" value="Unassembled WGS sequence"/>
</dbReference>
<accession>A0ABR6RIG4</accession>